<gene>
    <name evidence="2" type="ORF">CITCOLO1_LOCUS10735</name>
</gene>
<evidence type="ECO:0000256" key="1">
    <source>
        <dbReference type="SAM" id="MobiDB-lite"/>
    </source>
</evidence>
<evidence type="ECO:0000313" key="3">
    <source>
        <dbReference type="Proteomes" id="UP001642487"/>
    </source>
</evidence>
<feature type="region of interest" description="Disordered" evidence="1">
    <location>
        <begin position="1"/>
        <end position="25"/>
    </location>
</feature>
<reference evidence="2 3" key="1">
    <citation type="submission" date="2024-03" db="EMBL/GenBank/DDBJ databases">
        <authorList>
            <person name="Gkanogiannis A."/>
            <person name="Becerra Lopez-Lavalle L."/>
        </authorList>
    </citation>
    <scope>NUCLEOTIDE SEQUENCE [LARGE SCALE GENOMIC DNA]</scope>
</reference>
<feature type="compositionally biased region" description="Basic and acidic residues" evidence="1">
    <location>
        <begin position="11"/>
        <end position="25"/>
    </location>
</feature>
<organism evidence="2 3">
    <name type="scientific">Citrullus colocynthis</name>
    <name type="common">colocynth</name>
    <dbReference type="NCBI Taxonomy" id="252529"/>
    <lineage>
        <taxon>Eukaryota</taxon>
        <taxon>Viridiplantae</taxon>
        <taxon>Streptophyta</taxon>
        <taxon>Embryophyta</taxon>
        <taxon>Tracheophyta</taxon>
        <taxon>Spermatophyta</taxon>
        <taxon>Magnoliopsida</taxon>
        <taxon>eudicotyledons</taxon>
        <taxon>Gunneridae</taxon>
        <taxon>Pentapetalae</taxon>
        <taxon>rosids</taxon>
        <taxon>fabids</taxon>
        <taxon>Cucurbitales</taxon>
        <taxon>Cucurbitaceae</taxon>
        <taxon>Benincaseae</taxon>
        <taxon>Citrullus</taxon>
    </lineage>
</organism>
<evidence type="ECO:0000313" key="2">
    <source>
        <dbReference type="EMBL" id="CAK9318763.1"/>
    </source>
</evidence>
<proteinExistence type="predicted"/>
<protein>
    <submittedName>
        <fullName evidence="2">Uncharacterized protein</fullName>
    </submittedName>
</protein>
<accession>A0ABP0YE52</accession>
<keyword evidence="3" id="KW-1185">Reference proteome</keyword>
<dbReference type="EMBL" id="OZ021737">
    <property type="protein sequence ID" value="CAK9318763.1"/>
    <property type="molecule type" value="Genomic_DNA"/>
</dbReference>
<dbReference type="Proteomes" id="UP001642487">
    <property type="component" value="Chromosome 3"/>
</dbReference>
<name>A0ABP0YE52_9ROSI</name>
<sequence>MSSEIKRKKMRSIEKSRRSERREEKKAVKCILTVRKKMVFRDVVCAALRGVIGAIGVRIEKMRNGERRKIPEKMGFA</sequence>
<feature type="compositionally biased region" description="Basic residues" evidence="1">
    <location>
        <begin position="1"/>
        <end position="10"/>
    </location>
</feature>